<accession>A0A0E0SF55</accession>
<dbReference type="Proteomes" id="UP000070720">
    <property type="component" value="Chromosome 4"/>
</dbReference>
<proteinExistence type="predicted"/>
<reference evidence="2" key="4">
    <citation type="submission" date="2017-01" db="UniProtKB">
        <authorList>
            <consortium name="EnsemblFungi"/>
        </authorList>
    </citation>
    <scope>IDENTIFICATION</scope>
    <source>
        <strain evidence="2">PH-1 / ATCC MYA-4620 / FGSC 9075 / NRRL 31084</strain>
    </source>
</reference>
<reference evidence="2 3" key="2">
    <citation type="journal article" date="2010" name="Nature">
        <title>Comparative genomics reveals mobile pathogenicity chromosomes in Fusarium.</title>
        <authorList>
            <person name="Ma L.J."/>
            <person name="van der Does H.C."/>
            <person name="Borkovich K.A."/>
            <person name="Coleman J.J."/>
            <person name="Daboussi M.J."/>
            <person name="Di Pietro A."/>
            <person name="Dufresne M."/>
            <person name="Freitag M."/>
            <person name="Grabherr M."/>
            <person name="Henrissat B."/>
            <person name="Houterman P.M."/>
            <person name="Kang S."/>
            <person name="Shim W.B."/>
            <person name="Woloshuk C."/>
            <person name="Xie X."/>
            <person name="Xu J.R."/>
            <person name="Antoniw J."/>
            <person name="Baker S.E."/>
            <person name="Bluhm B.H."/>
            <person name="Breakspear A."/>
            <person name="Brown D.W."/>
            <person name="Butchko R.A."/>
            <person name="Chapman S."/>
            <person name="Coulson R."/>
            <person name="Coutinho P.M."/>
            <person name="Danchin E.G."/>
            <person name="Diener A."/>
            <person name="Gale L.R."/>
            <person name="Gardiner D.M."/>
            <person name="Goff S."/>
            <person name="Hammond-Kosack K.E."/>
            <person name="Hilburn K."/>
            <person name="Hua-Van A."/>
            <person name="Jonkers W."/>
            <person name="Kazan K."/>
            <person name="Kodira C.D."/>
            <person name="Koehrsen M."/>
            <person name="Kumar L."/>
            <person name="Lee Y.H."/>
            <person name="Li L."/>
            <person name="Manners J.M."/>
            <person name="Miranda-Saavedra D."/>
            <person name="Mukherjee M."/>
            <person name="Park G."/>
            <person name="Park J."/>
            <person name="Park S.Y."/>
            <person name="Proctor R.H."/>
            <person name="Regev A."/>
            <person name="Ruiz-Roldan M.C."/>
            <person name="Sain D."/>
            <person name="Sakthikumar S."/>
            <person name="Sykes S."/>
            <person name="Schwartz D.C."/>
            <person name="Turgeon B.G."/>
            <person name="Wapinski I."/>
            <person name="Yoder O."/>
            <person name="Young S."/>
            <person name="Zeng Q."/>
            <person name="Zhou S."/>
            <person name="Galagan J."/>
            <person name="Cuomo C.A."/>
            <person name="Kistler H.C."/>
            <person name="Rep M."/>
        </authorList>
    </citation>
    <scope>GENOME REANNOTATION</scope>
    <source>
        <strain evidence="3">ATCC MYA-4620 / CBS 123657 / FGSC 9075 / NRRL 31084 / PH-1</strain>
        <strain evidence="2">PH-1 / ATCC MYA-4620 / FGSC 9075 / NRRL 31084</strain>
    </source>
</reference>
<name>A0A098DW20_GIBZE</name>
<organism evidence="1 3">
    <name type="scientific">Gibberella zeae (strain ATCC MYA-4620 / CBS 123657 / FGSC 9075 / NRRL 31084 / PH-1)</name>
    <name type="common">Wheat head blight fungus</name>
    <name type="synonym">Fusarium graminearum</name>
    <dbReference type="NCBI Taxonomy" id="229533"/>
    <lineage>
        <taxon>Eukaryota</taxon>
        <taxon>Fungi</taxon>
        <taxon>Dikarya</taxon>
        <taxon>Ascomycota</taxon>
        <taxon>Pezizomycotina</taxon>
        <taxon>Sordariomycetes</taxon>
        <taxon>Hypocreomycetidae</taxon>
        <taxon>Hypocreales</taxon>
        <taxon>Nectriaceae</taxon>
        <taxon>Fusarium</taxon>
    </lineage>
</organism>
<keyword evidence="3" id="KW-1185">Reference proteome</keyword>
<dbReference type="Gene3D" id="1.25.40.20">
    <property type="entry name" value="Ankyrin repeat-containing domain"/>
    <property type="match status" value="1"/>
</dbReference>
<dbReference type="AlphaFoldDB" id="A0A098DW20"/>
<evidence type="ECO:0000313" key="3">
    <source>
        <dbReference type="Proteomes" id="UP000070720"/>
    </source>
</evidence>
<dbReference type="EnsemblFungi" id="CEF85068">
    <property type="protein sequence ID" value="CEF85068"/>
    <property type="gene ID" value="FGRRES_16844_M"/>
</dbReference>
<protein>
    <submittedName>
        <fullName evidence="1">Chromosome 4, complete genome</fullName>
    </submittedName>
</protein>
<dbReference type="InterPro" id="IPR036770">
    <property type="entry name" value="Ankyrin_rpt-contain_sf"/>
</dbReference>
<evidence type="ECO:0000313" key="2">
    <source>
        <dbReference type="EnsemblFungi" id="CEF85068"/>
    </source>
</evidence>
<dbReference type="EMBL" id="HG970335">
    <property type="protein sequence ID" value="CEF85068.1"/>
    <property type="molecule type" value="Genomic_DNA"/>
</dbReference>
<dbReference type="VEuPathDB" id="FungiDB:FGRAMPH1_01G25081"/>
<gene>
    <name evidence="1" type="ORF">FGRAMPH1_01T25081</name>
</gene>
<evidence type="ECO:0000313" key="1">
    <source>
        <dbReference type="EMBL" id="CEF85068.1"/>
    </source>
</evidence>
<reference evidence="2 3" key="1">
    <citation type="journal article" date="2007" name="Science">
        <title>The Fusarium graminearum genome reveals a link between localized polymorphism and pathogen specialization.</title>
        <authorList>
            <person name="Cuomo C.A."/>
            <person name="Gueldener U."/>
            <person name="Xu J.-R."/>
            <person name="Trail F."/>
            <person name="Turgeon B.G."/>
            <person name="Di Pietro A."/>
            <person name="Walton J.D."/>
            <person name="Ma L.-J."/>
            <person name="Baker S.E."/>
            <person name="Rep M."/>
            <person name="Adam G."/>
            <person name="Antoniw J."/>
            <person name="Baldwin T."/>
            <person name="Calvo S.E."/>
            <person name="Chang Y.-L."/>
            <person name="DeCaprio D."/>
            <person name="Gale L.R."/>
            <person name="Gnerre S."/>
            <person name="Goswami R.S."/>
            <person name="Hammond-Kosack K."/>
            <person name="Harris L.J."/>
            <person name="Hilburn K."/>
            <person name="Kennell J.C."/>
            <person name="Kroken S."/>
            <person name="Magnuson J.K."/>
            <person name="Mannhaupt G."/>
            <person name="Mauceli E.W."/>
            <person name="Mewes H.-W."/>
            <person name="Mitterbauer R."/>
            <person name="Muehlbauer G."/>
            <person name="Muensterkoetter M."/>
            <person name="Nelson D."/>
            <person name="O'Donnell K."/>
            <person name="Ouellet T."/>
            <person name="Qi W."/>
            <person name="Quesneville H."/>
            <person name="Roncero M.I.G."/>
            <person name="Seong K.-Y."/>
            <person name="Tetko I.V."/>
            <person name="Urban M."/>
            <person name="Waalwijk C."/>
            <person name="Ward T.J."/>
            <person name="Yao J."/>
            <person name="Birren B.W."/>
            <person name="Kistler H.C."/>
        </authorList>
    </citation>
    <scope>NUCLEOTIDE SEQUENCE [LARGE SCALE GENOMIC DNA]</scope>
    <source>
        <strain evidence="3">ATCC MYA-4620 / CBS 123657 / FGSC 9075 / NRRL 31084 / PH-1</strain>
        <strain evidence="2">PH-1 / ATCC MYA-4620 / FGSC 9075 / NRRL 31084</strain>
    </source>
</reference>
<dbReference type="SUPFAM" id="SSF48403">
    <property type="entry name" value="Ankyrin repeat"/>
    <property type="match status" value="1"/>
</dbReference>
<dbReference type="InParanoid" id="A0A098DW20"/>
<reference evidence="1 3" key="3">
    <citation type="journal article" date="2015" name="BMC Genomics">
        <title>The completed genome sequence of the pathogenic ascomycete fungus Fusarium graminearum.</title>
        <authorList>
            <person name="King R."/>
            <person name="Urban M."/>
            <person name="Hammond-Kosack M.C."/>
            <person name="Hassani-Pak K."/>
            <person name="Hammond-Kosack K.E."/>
        </authorList>
    </citation>
    <scope>NUCLEOTIDE SEQUENCE [LARGE SCALE GENOMIC DNA]</scope>
    <source>
        <strain evidence="3">ATCC MYA-4620 / CBS 123657 / FGSC 9075 / NRRL 31084 / PH-1</strain>
        <strain evidence="1">PH-1</strain>
    </source>
</reference>
<accession>A0A098DW20</accession>
<sequence>MAELALAIIPIGIKVCTGLVDYLRGLEDRSDALNRLTRQAESLEGSFLVLDTFMKRGQLNPTRYEAVTQIGICLKNCEEGLKELTQFEQSQKAQNRLEHGIQKLCFPLRKAHLEQLETTLDYLCQPLSLAIQNLQLEIDIANSNALAQHTTDIQQVASVVSKLHTAVTDLNTPINSVHSQMYLLKSSVDKLIPYIIPQINLVLESQLQAQIKEIRQSFQEKESAAIRRHNTTNEMLSRLSTPYSNHTHTVGNISPSLTCFEVVDDTKAPAFQVFISLWRCKGFNYSKTYQDLCLKAVLHKLQDLFRSGRAKPTDVNEDGMSYLHMLARAMNVWHWENSNLELYSSSYLESLFNFLIATGTPAFAVTSYGQLALHIAAYRFAVPASILSKLCGPDDVASASAGWARKDLSLEWIVEYYRENLTVIEYLFAPLSRAIILGNQKMAEQLIDRCPECLEEISFYGETPIYLAVENPEMMKLIVSKSSPAQLVQSNLLASAGYMTPLGRAMKISGKICKSQQTDDGSNCPCIAAAEMLLNADCPVIPDRDFAMGPWDENLFSSASKHCKGLVAQSLRTRRRELDKMARQRLLNFEYSSFSSSAGELDFYAVELDLLLRRKQRASFGRLSTIIPDETGYVGVERPIYNPIFLFLSSPEDATIFLDLGFLDIDPSQESSHADEDYFDTIKYFLTYISPQENPHGLILEKDERMWEEVETSKDDYEKAVYLNDFVTEFEDFMLDSSEDASTEEHSDELRKVDYRRALVFWNEIRPKRIREIKKSLAETWDPDLETLQDLGVTLWYEEEGEDDTASETSEDERARYFGKFLKDLENI</sequence>